<gene>
    <name evidence="3" type="primary">m136</name>
</gene>
<dbReference type="EMBL" id="OP429126">
    <property type="protein sequence ID" value="WEG69539.1"/>
    <property type="molecule type" value="Genomic_DNA"/>
</dbReference>
<evidence type="ECO:0000313" key="1">
    <source>
        <dbReference type="EMBL" id="WEG69124.1"/>
    </source>
</evidence>
<evidence type="ECO:0000313" key="5">
    <source>
        <dbReference type="EMBL" id="WEG69677.1"/>
    </source>
</evidence>
<evidence type="ECO:0000313" key="2">
    <source>
        <dbReference type="EMBL" id="WEG69262.1"/>
    </source>
</evidence>
<dbReference type="EMBL" id="OP429124">
    <property type="protein sequence ID" value="WEG69262.1"/>
    <property type="molecule type" value="Genomic_DNA"/>
</dbReference>
<accession>A0A9Y1N667</accession>
<reference evidence="3" key="1">
    <citation type="submission" date="2022-09" db="EMBL/GenBank/DDBJ databases">
        <authorList>
            <person name="Vucak M."/>
            <person name="Davison A.J."/>
        </authorList>
    </citation>
    <scope>NUCLEOTIDE SEQUENCE</scope>
    <source>
        <strain evidence="1">Mnat18</strain>
        <strain evidence="2">Mnat19</strain>
        <strain evidence="4">Mnat2</strain>
        <strain evidence="3">Mnat29</strain>
        <strain evidence="5">Mnat33</strain>
    </source>
</reference>
<dbReference type="EMBL" id="OP429141">
    <property type="protein sequence ID" value="WEG71630.1"/>
    <property type="molecule type" value="Genomic_DNA"/>
</dbReference>
<sequence length="255" mass="29439">MAAANTCWLIKMLISLSILSCLLKVTTTQVIILAYQSQTSTTCISRNIIKWYWRSTTRFVNMEVTWDRIFYERVSLYKTEWTRFTTNRTVTRRISNENIIIDICRFDPDEKGIEELHVQFNGTINHDFVGTLSCTITTEDGKTVSKAVTVDMAITCQLYYHRNVTIYECDPTNHGWVRGPVEVVAKLDNVTQGRLLTTNYGFQHLEYTRGSILSCYLGPGGPIVAITMMIRRCGDYELEIVINKKYTVEKRFTIH</sequence>
<evidence type="ECO:0000313" key="4">
    <source>
        <dbReference type="EMBL" id="WEG69539.1"/>
    </source>
</evidence>
<dbReference type="EMBL" id="OP429139">
    <property type="protein sequence ID" value="WEG71351.1"/>
    <property type="molecule type" value="Genomic_DNA"/>
</dbReference>
<dbReference type="EMBL" id="OP429123">
    <property type="protein sequence ID" value="WEG69124.1"/>
    <property type="molecule type" value="Genomic_DNA"/>
</dbReference>
<protein>
    <submittedName>
        <fullName evidence="3">Protein m136</fullName>
    </submittedName>
</protein>
<proteinExistence type="predicted"/>
<reference evidence="3" key="2">
    <citation type="submission" date="2023-06" db="EMBL/GenBank/DDBJ databases">
        <title>Isolation and genome sequencing of cytomegaloviruses from Natal multimammate mice (Mastomys natalensis).</title>
        <authorList>
            <person name="Jarvis M.A."/>
            <person name="Davison A.J."/>
        </authorList>
    </citation>
    <scope>NUCLEOTIDE SEQUENCE</scope>
    <source>
        <strain evidence="1">Mnat18</strain>
        <strain evidence="2">Mnat19</strain>
        <strain evidence="4">Mnat2</strain>
        <strain evidence="3">Mnat29</strain>
        <strain evidence="5">Mnat33</strain>
    </source>
</reference>
<dbReference type="EMBL" id="OP429127">
    <property type="protein sequence ID" value="WEG69677.1"/>
    <property type="molecule type" value="Genomic_DNA"/>
</dbReference>
<organism evidence="3">
    <name type="scientific">Mastomys natalensis cytomegalovirus 2</name>
    <dbReference type="NCBI Taxonomy" id="2973540"/>
    <lineage>
        <taxon>Viruses</taxon>
        <taxon>Duplodnaviria</taxon>
        <taxon>Heunggongvirae</taxon>
        <taxon>Peploviricota</taxon>
        <taxon>Herviviricetes</taxon>
        <taxon>Herpesvirales</taxon>
        <taxon>Orthoherpesviridae</taxon>
        <taxon>Betaherpesvirinae</taxon>
        <taxon>Muromegalovirus</taxon>
    </lineage>
</organism>
<evidence type="ECO:0000313" key="3">
    <source>
        <dbReference type="EMBL" id="WEG69401.1"/>
    </source>
</evidence>
<dbReference type="EMBL" id="OP429125">
    <property type="protein sequence ID" value="WEG69401.1"/>
    <property type="molecule type" value="Genomic_DNA"/>
</dbReference>
<name>A0A9Y1N667_9BETA</name>